<dbReference type="OrthoDB" id="272271at2759"/>
<organism evidence="1 2">
    <name type="scientific">Clonostachys rhizophaga</name>
    <dbReference type="NCBI Taxonomy" id="160324"/>
    <lineage>
        <taxon>Eukaryota</taxon>
        <taxon>Fungi</taxon>
        <taxon>Dikarya</taxon>
        <taxon>Ascomycota</taxon>
        <taxon>Pezizomycotina</taxon>
        <taxon>Sordariomycetes</taxon>
        <taxon>Hypocreomycetidae</taxon>
        <taxon>Hypocreales</taxon>
        <taxon>Bionectriaceae</taxon>
        <taxon>Clonostachys</taxon>
    </lineage>
</organism>
<gene>
    <name evidence="1" type="ORF">CRHIZ90672A_00004016</name>
</gene>
<reference evidence="1" key="1">
    <citation type="submission" date="2021-10" db="EMBL/GenBank/DDBJ databases">
        <authorList>
            <person name="Piombo E."/>
        </authorList>
    </citation>
    <scope>NUCLEOTIDE SEQUENCE</scope>
</reference>
<name>A0A9N9VEZ8_9HYPO</name>
<accession>A0A9N9VEZ8</accession>
<sequence length="101" mass="11409">MSTTTITWVTPAAQPPPGQLEINYAPNYDNWQAHAARCLATGNFPSKGATLAQSYDWTYVLNTEQLAEIDRAVAHFKCWCPSHRANMNITREENFPFEFDG</sequence>
<dbReference type="AlphaFoldDB" id="A0A9N9VEZ8"/>
<comment type="caution">
    <text evidence="1">The sequence shown here is derived from an EMBL/GenBank/DDBJ whole genome shotgun (WGS) entry which is preliminary data.</text>
</comment>
<evidence type="ECO:0000313" key="1">
    <source>
        <dbReference type="EMBL" id="CAH0022212.1"/>
    </source>
</evidence>
<keyword evidence="2" id="KW-1185">Reference proteome</keyword>
<proteinExistence type="predicted"/>
<protein>
    <submittedName>
        <fullName evidence="1">Uncharacterized protein</fullName>
    </submittedName>
</protein>
<dbReference type="EMBL" id="CABFNQ020000676">
    <property type="protein sequence ID" value="CAH0022212.1"/>
    <property type="molecule type" value="Genomic_DNA"/>
</dbReference>
<evidence type="ECO:0000313" key="2">
    <source>
        <dbReference type="Proteomes" id="UP000696573"/>
    </source>
</evidence>
<dbReference type="Proteomes" id="UP000696573">
    <property type="component" value="Unassembled WGS sequence"/>
</dbReference>